<keyword evidence="4" id="KW-0964">Secreted</keyword>
<gene>
    <name evidence="11" type="ORF">AB0E65_13250</name>
</gene>
<dbReference type="Pfam" id="PF00720">
    <property type="entry name" value="SSI"/>
    <property type="match status" value="1"/>
</dbReference>
<dbReference type="EMBL" id="JBEZUR010000016">
    <property type="protein sequence ID" value="MEU3555163.1"/>
    <property type="molecule type" value="Genomic_DNA"/>
</dbReference>
<dbReference type="Gene3D" id="3.30.350.10">
    <property type="entry name" value="Subtilisin inhibitor-like"/>
    <property type="match status" value="1"/>
</dbReference>
<evidence type="ECO:0000313" key="12">
    <source>
        <dbReference type="Proteomes" id="UP001550850"/>
    </source>
</evidence>
<feature type="chain" id="PRO_5046082729" evidence="9">
    <location>
        <begin position="26"/>
        <end position="143"/>
    </location>
</feature>
<evidence type="ECO:0000313" key="11">
    <source>
        <dbReference type="EMBL" id="MEU3555163.1"/>
    </source>
</evidence>
<feature type="domain" description="Subtilisin inhibitor" evidence="10">
    <location>
        <begin position="44"/>
        <end position="128"/>
    </location>
</feature>
<name>A0ABV2YHF7_9ACTN</name>
<protein>
    <submittedName>
        <fullName evidence="11">SSI family serine proteinase inhibitor</fullName>
    </submittedName>
</protein>
<evidence type="ECO:0000259" key="10">
    <source>
        <dbReference type="Pfam" id="PF00720"/>
    </source>
</evidence>
<comment type="subcellular location">
    <subcellularLocation>
        <location evidence="1">Secreted</location>
    </subcellularLocation>
</comment>
<evidence type="ECO:0000256" key="4">
    <source>
        <dbReference type="ARBA" id="ARBA00022525"/>
    </source>
</evidence>
<organism evidence="11 12">
    <name type="scientific">Streptomyces fragilis</name>
    <dbReference type="NCBI Taxonomy" id="67301"/>
    <lineage>
        <taxon>Bacteria</taxon>
        <taxon>Bacillati</taxon>
        <taxon>Actinomycetota</taxon>
        <taxon>Actinomycetes</taxon>
        <taxon>Kitasatosporales</taxon>
        <taxon>Streptomycetaceae</taxon>
        <taxon>Streptomyces</taxon>
    </lineage>
</organism>
<keyword evidence="7" id="KW-1015">Disulfide bond</keyword>
<evidence type="ECO:0000256" key="7">
    <source>
        <dbReference type="ARBA" id="ARBA00023157"/>
    </source>
</evidence>
<keyword evidence="5 8" id="KW-0646">Protease inhibitor</keyword>
<evidence type="ECO:0000256" key="6">
    <source>
        <dbReference type="ARBA" id="ARBA00022900"/>
    </source>
</evidence>
<dbReference type="Proteomes" id="UP001550850">
    <property type="component" value="Unassembled WGS sequence"/>
</dbReference>
<keyword evidence="6 8" id="KW-0722">Serine protease inhibitor</keyword>
<dbReference type="InterPro" id="IPR000691">
    <property type="entry name" value="Prot_inh_I16_SSI"/>
</dbReference>
<dbReference type="PRINTS" id="PR00294">
    <property type="entry name" value="SSBTLNINHBTR"/>
</dbReference>
<evidence type="ECO:0000256" key="3">
    <source>
        <dbReference type="ARBA" id="ARBA00011738"/>
    </source>
</evidence>
<keyword evidence="12" id="KW-1185">Reference proteome</keyword>
<feature type="signal peptide" evidence="9">
    <location>
        <begin position="1"/>
        <end position="25"/>
    </location>
</feature>
<proteinExistence type="inferred from homology"/>
<evidence type="ECO:0000256" key="2">
    <source>
        <dbReference type="ARBA" id="ARBA00010472"/>
    </source>
</evidence>
<comment type="caution">
    <text evidence="11">The sequence shown here is derived from an EMBL/GenBank/DDBJ whole genome shotgun (WGS) entry which is preliminary data.</text>
</comment>
<dbReference type="InterPro" id="IPR023549">
    <property type="entry name" value="Subtilisin_inhibitor"/>
</dbReference>
<evidence type="ECO:0000256" key="8">
    <source>
        <dbReference type="RuleBase" id="RU003471"/>
    </source>
</evidence>
<evidence type="ECO:0000256" key="5">
    <source>
        <dbReference type="ARBA" id="ARBA00022690"/>
    </source>
</evidence>
<sequence length="143" mass="14539">MRTRLGVLLAAGVLATAGSVVPAAAAGPGPASSGASAGAVALSNLTITKTGPSWAGSLNKQVTLQCEPTGGTHPTAADACGKLLAVDGQFDKLQPSGTPACPPVWMPTTVTVTGTWRWQPVSFTRTYSSDCDAGVRSDYVFRF</sequence>
<reference evidence="11 12" key="1">
    <citation type="submission" date="2024-06" db="EMBL/GenBank/DDBJ databases">
        <title>The Natural Products Discovery Center: Release of the First 8490 Sequenced Strains for Exploring Actinobacteria Biosynthetic Diversity.</title>
        <authorList>
            <person name="Kalkreuter E."/>
            <person name="Kautsar S.A."/>
            <person name="Yang D."/>
            <person name="Bader C.D."/>
            <person name="Teijaro C.N."/>
            <person name="Fluegel L."/>
            <person name="Davis C.M."/>
            <person name="Simpson J.R."/>
            <person name="Lauterbach L."/>
            <person name="Steele A.D."/>
            <person name="Gui C."/>
            <person name="Meng S."/>
            <person name="Li G."/>
            <person name="Viehrig K."/>
            <person name="Ye F."/>
            <person name="Su P."/>
            <person name="Kiefer A.F."/>
            <person name="Nichols A."/>
            <person name="Cepeda A.J."/>
            <person name="Yan W."/>
            <person name="Fan B."/>
            <person name="Jiang Y."/>
            <person name="Adhikari A."/>
            <person name="Zheng C.-J."/>
            <person name="Schuster L."/>
            <person name="Cowan T.M."/>
            <person name="Smanski M.J."/>
            <person name="Chevrette M.G."/>
            <person name="De Carvalho L.P.S."/>
            <person name="Shen B."/>
        </authorList>
    </citation>
    <scope>NUCLEOTIDE SEQUENCE [LARGE SCALE GENOMIC DNA]</scope>
    <source>
        <strain evidence="11 12">NPDC038104</strain>
    </source>
</reference>
<dbReference type="InterPro" id="IPR036819">
    <property type="entry name" value="Subtilisin_inhibitor-like_sf"/>
</dbReference>
<dbReference type="RefSeq" id="WP_108952914.1">
    <property type="nucleotide sequence ID" value="NZ_BEVZ01000002.1"/>
</dbReference>
<comment type="subunit">
    <text evidence="3">Homodimer.</text>
</comment>
<accession>A0ABV2YHF7</accession>
<comment type="similarity">
    <text evidence="2 8">Belongs to the protease inhibitor I16 (SSI) family.</text>
</comment>
<dbReference type="SUPFAM" id="SSF55399">
    <property type="entry name" value="Subtilisin inhibitor"/>
    <property type="match status" value="1"/>
</dbReference>
<keyword evidence="9" id="KW-0732">Signal</keyword>
<evidence type="ECO:0000256" key="1">
    <source>
        <dbReference type="ARBA" id="ARBA00004613"/>
    </source>
</evidence>
<evidence type="ECO:0000256" key="9">
    <source>
        <dbReference type="SAM" id="SignalP"/>
    </source>
</evidence>